<dbReference type="PROSITE" id="PS50105">
    <property type="entry name" value="SAM_DOMAIN"/>
    <property type="match status" value="1"/>
</dbReference>
<dbReference type="CDD" id="cd00118">
    <property type="entry name" value="LysM"/>
    <property type="match status" value="1"/>
</dbReference>
<sequence>MVRTQRATPRSRTAPVDQMTTLPPTTRDTIAGSTSSSSKQTSSSTFGSSRSKIIPPSSSSPKEANSCSNITTKKKTKSKSKTQIINRNSGSQNNDNESDDEAHYDLQTCIEEVEDPSEWSVEIVGSWLVEIDLQNYVKIFREMKVDGPYLLTALSEEEHSKVLIPDQEDRRRFTQSLKALLRHMPVTPGGSTMSDLPLKSWKYAITVKEGDTLETIAKEKHLSVIELLGANPTLSSKQKLNQDQKIFLPYIQHLIEDQTVRVSPNSHPIVPETFFDGQLTEYQQCLQDRFAAADHDENGYLNVQELKLFLQDLDLRTLSGDQMEAIFHDMKNGWEGELDFSELFTYLRSIIIMEDNFSAAKISLFKAMLTADHLNECALGGITQFINQTWTKFSQFRRHGQHGAPVMISGYNVAIVSEGQHSLVDLICWSDQLTESIEPKHAVIKGFKWRSKQELGPNKKDGEVIFPADFNGYLPIEIASVQNLKYYGCAFANETQLKIYLINSYEIVDFQYLPNYFDDFVLNVNQPGIEKHAFAHLDCPHGDHSESGYFIIGKVVDQNELHLTAFIIPSKHTLYVPSNTIHSNDYLRGKWRTMLTTADVDRVILKKPSVNRNTLEVFSFKFS</sequence>
<organism evidence="6 8">
    <name type="scientific">Rotaria magnacalcarata</name>
    <dbReference type="NCBI Taxonomy" id="392030"/>
    <lineage>
        <taxon>Eukaryota</taxon>
        <taxon>Metazoa</taxon>
        <taxon>Spiralia</taxon>
        <taxon>Gnathifera</taxon>
        <taxon>Rotifera</taxon>
        <taxon>Eurotatoria</taxon>
        <taxon>Bdelloidea</taxon>
        <taxon>Philodinida</taxon>
        <taxon>Philodinidae</taxon>
        <taxon>Rotaria</taxon>
    </lineage>
</organism>
<dbReference type="EMBL" id="CAJOBG010003604">
    <property type="protein sequence ID" value="CAF4071847.1"/>
    <property type="molecule type" value="Genomic_DNA"/>
</dbReference>
<dbReference type="GO" id="GO:0005509">
    <property type="term" value="F:calcium ion binding"/>
    <property type="evidence" value="ECO:0007669"/>
    <property type="project" value="InterPro"/>
</dbReference>
<evidence type="ECO:0000256" key="1">
    <source>
        <dbReference type="ARBA" id="ARBA00022837"/>
    </source>
</evidence>
<evidence type="ECO:0000313" key="7">
    <source>
        <dbReference type="EMBL" id="CAF4091046.1"/>
    </source>
</evidence>
<accession>A0A819T2X0</accession>
<feature type="region of interest" description="Disordered" evidence="2">
    <location>
        <begin position="1"/>
        <end position="102"/>
    </location>
</feature>
<evidence type="ECO:0000259" key="5">
    <source>
        <dbReference type="PROSITE" id="PS51782"/>
    </source>
</evidence>
<dbReference type="SMART" id="SM00257">
    <property type="entry name" value="LysM"/>
    <property type="match status" value="1"/>
</dbReference>
<dbReference type="InterPro" id="IPR011992">
    <property type="entry name" value="EF-hand-dom_pair"/>
</dbReference>
<feature type="compositionally biased region" description="Polar residues" evidence="2">
    <location>
        <begin position="18"/>
        <end position="32"/>
    </location>
</feature>
<dbReference type="InterPro" id="IPR036779">
    <property type="entry name" value="LysM_dom_sf"/>
</dbReference>
<feature type="compositionally biased region" description="Low complexity" evidence="2">
    <location>
        <begin position="33"/>
        <end position="62"/>
    </location>
</feature>
<dbReference type="InterPro" id="IPR002048">
    <property type="entry name" value="EF_hand_dom"/>
</dbReference>
<feature type="compositionally biased region" description="Polar residues" evidence="2">
    <location>
        <begin position="83"/>
        <end position="95"/>
    </location>
</feature>
<dbReference type="Gene3D" id="1.10.238.10">
    <property type="entry name" value="EF-hand"/>
    <property type="match status" value="1"/>
</dbReference>
<dbReference type="SUPFAM" id="SSF54106">
    <property type="entry name" value="LysM domain"/>
    <property type="match status" value="1"/>
</dbReference>
<keyword evidence="1" id="KW-0106">Calcium</keyword>
<evidence type="ECO:0000256" key="2">
    <source>
        <dbReference type="SAM" id="MobiDB-lite"/>
    </source>
</evidence>
<dbReference type="SUPFAM" id="SSF47769">
    <property type="entry name" value="SAM/Pointed domain"/>
    <property type="match status" value="1"/>
</dbReference>
<proteinExistence type="predicted"/>
<comment type="caution">
    <text evidence="6">The sequence shown here is derived from an EMBL/GenBank/DDBJ whole genome shotgun (WGS) entry which is preliminary data.</text>
</comment>
<dbReference type="Gene3D" id="1.10.150.50">
    <property type="entry name" value="Transcription Factor, Ets-1"/>
    <property type="match status" value="1"/>
</dbReference>
<feature type="domain" description="LysM" evidence="5">
    <location>
        <begin position="203"/>
        <end position="248"/>
    </location>
</feature>
<dbReference type="PROSITE" id="PS50222">
    <property type="entry name" value="EF_HAND_2"/>
    <property type="match status" value="1"/>
</dbReference>
<dbReference type="Pfam" id="PF00536">
    <property type="entry name" value="SAM_1"/>
    <property type="match status" value="1"/>
</dbReference>
<dbReference type="SUPFAM" id="SSF47473">
    <property type="entry name" value="EF-hand"/>
    <property type="match status" value="1"/>
</dbReference>
<name>A0A819T2X0_9BILA</name>
<dbReference type="Pfam" id="PF01476">
    <property type="entry name" value="LysM"/>
    <property type="match status" value="1"/>
</dbReference>
<evidence type="ECO:0000259" key="4">
    <source>
        <dbReference type="PROSITE" id="PS50222"/>
    </source>
</evidence>
<dbReference type="InterPro" id="IPR001660">
    <property type="entry name" value="SAM"/>
</dbReference>
<dbReference type="InterPro" id="IPR013761">
    <property type="entry name" value="SAM/pointed_sf"/>
</dbReference>
<feature type="domain" description="EF-hand" evidence="4">
    <location>
        <begin position="281"/>
        <end position="316"/>
    </location>
</feature>
<dbReference type="InterPro" id="IPR018247">
    <property type="entry name" value="EF_Hand_1_Ca_BS"/>
</dbReference>
<dbReference type="SMART" id="SM00454">
    <property type="entry name" value="SAM"/>
    <property type="match status" value="1"/>
</dbReference>
<evidence type="ECO:0000313" key="6">
    <source>
        <dbReference type="EMBL" id="CAF4071847.1"/>
    </source>
</evidence>
<dbReference type="Gene3D" id="3.10.350.10">
    <property type="entry name" value="LysM domain"/>
    <property type="match status" value="1"/>
</dbReference>
<keyword evidence="8" id="KW-1185">Reference proteome</keyword>
<dbReference type="PROSITE" id="PS51782">
    <property type="entry name" value="LYSM"/>
    <property type="match status" value="1"/>
</dbReference>
<dbReference type="AlphaFoldDB" id="A0A819T2X0"/>
<dbReference type="Proteomes" id="UP000663842">
    <property type="component" value="Unassembled WGS sequence"/>
</dbReference>
<evidence type="ECO:0000313" key="8">
    <source>
        <dbReference type="Proteomes" id="UP000663866"/>
    </source>
</evidence>
<feature type="compositionally biased region" description="Polar residues" evidence="2">
    <location>
        <begin position="1"/>
        <end position="11"/>
    </location>
</feature>
<dbReference type="Proteomes" id="UP000663866">
    <property type="component" value="Unassembled WGS sequence"/>
</dbReference>
<gene>
    <name evidence="6" type="ORF">OVN521_LOCUS19241</name>
    <name evidence="7" type="ORF">UXM345_LOCUS21674</name>
</gene>
<dbReference type="InterPro" id="IPR018392">
    <property type="entry name" value="LysM"/>
</dbReference>
<protein>
    <submittedName>
        <fullName evidence="6">Uncharacterized protein</fullName>
    </submittedName>
</protein>
<reference evidence="6" key="1">
    <citation type="submission" date="2021-02" db="EMBL/GenBank/DDBJ databases">
        <authorList>
            <person name="Nowell W R."/>
        </authorList>
    </citation>
    <scope>NUCLEOTIDE SEQUENCE</scope>
</reference>
<evidence type="ECO:0000259" key="3">
    <source>
        <dbReference type="PROSITE" id="PS50105"/>
    </source>
</evidence>
<dbReference type="EMBL" id="CAJOBF010003433">
    <property type="protein sequence ID" value="CAF4091046.1"/>
    <property type="molecule type" value="Genomic_DNA"/>
</dbReference>
<dbReference type="PROSITE" id="PS00018">
    <property type="entry name" value="EF_HAND_1"/>
    <property type="match status" value="1"/>
</dbReference>
<feature type="domain" description="SAM" evidence="3">
    <location>
        <begin position="119"/>
        <end position="183"/>
    </location>
</feature>